<evidence type="ECO:0000313" key="9">
    <source>
        <dbReference type="Proteomes" id="UP000534870"/>
    </source>
</evidence>
<evidence type="ECO:0000256" key="5">
    <source>
        <dbReference type="HAMAP-Rule" id="MF_01967"/>
    </source>
</evidence>
<dbReference type="EMBL" id="JABXXP010000260">
    <property type="protein sequence ID" value="NVN11819.1"/>
    <property type="molecule type" value="Genomic_DNA"/>
</dbReference>
<protein>
    <recommendedName>
        <fullName evidence="5">NAD-dependent protein deacetylase</fullName>
        <ecNumber evidence="5">2.3.1.286</ecNumber>
    </recommendedName>
    <alternativeName>
        <fullName evidence="5">Regulatory protein SIR2 homolog</fullName>
    </alternativeName>
</protein>
<comment type="catalytic activity">
    <reaction evidence="5">
        <text>N(6)-acetyl-L-lysyl-[protein] + NAD(+) + H2O = 2''-O-acetyl-ADP-D-ribose + nicotinamide + L-lysyl-[protein]</text>
        <dbReference type="Rhea" id="RHEA:43636"/>
        <dbReference type="Rhea" id="RHEA-COMP:9752"/>
        <dbReference type="Rhea" id="RHEA-COMP:10731"/>
        <dbReference type="ChEBI" id="CHEBI:15377"/>
        <dbReference type="ChEBI" id="CHEBI:17154"/>
        <dbReference type="ChEBI" id="CHEBI:29969"/>
        <dbReference type="ChEBI" id="CHEBI:57540"/>
        <dbReference type="ChEBI" id="CHEBI:61930"/>
        <dbReference type="ChEBI" id="CHEBI:83767"/>
        <dbReference type="EC" id="2.3.1.286"/>
    </reaction>
</comment>
<evidence type="ECO:0000256" key="6">
    <source>
        <dbReference type="PROSITE-ProRule" id="PRU00236"/>
    </source>
</evidence>
<keyword evidence="1 5" id="KW-0808">Transferase</keyword>
<feature type="binding site" evidence="5">
    <location>
        <begin position="233"/>
        <end position="235"/>
    </location>
    <ligand>
        <name>NAD(+)</name>
        <dbReference type="ChEBI" id="CHEBI:57540"/>
    </ligand>
</feature>
<proteinExistence type="inferred from homology"/>
<evidence type="ECO:0000256" key="3">
    <source>
        <dbReference type="ARBA" id="ARBA00022833"/>
    </source>
</evidence>
<dbReference type="HAMAP" id="MF_01967">
    <property type="entry name" value="Sirtuin_ClassII"/>
    <property type="match status" value="1"/>
</dbReference>
<evidence type="ECO:0000256" key="1">
    <source>
        <dbReference type="ARBA" id="ARBA00022679"/>
    </source>
</evidence>
<dbReference type="GO" id="GO:0005737">
    <property type="term" value="C:cytoplasm"/>
    <property type="evidence" value="ECO:0007669"/>
    <property type="project" value="UniProtKB-SubCell"/>
</dbReference>
<dbReference type="GO" id="GO:0017136">
    <property type="term" value="F:histone deacetylase activity, NAD-dependent"/>
    <property type="evidence" value="ECO:0007669"/>
    <property type="project" value="TreeGrafter"/>
</dbReference>
<feature type="binding site" evidence="5 6">
    <location>
        <position position="142"/>
    </location>
    <ligand>
        <name>Zn(2+)</name>
        <dbReference type="ChEBI" id="CHEBI:29105"/>
    </ligand>
</feature>
<feature type="binding site" evidence="5">
    <location>
        <position position="277"/>
    </location>
    <ligand>
        <name>NAD(+)</name>
        <dbReference type="ChEBI" id="CHEBI:57540"/>
    </ligand>
</feature>
<comment type="function">
    <text evidence="5">NAD-dependent protein deacetylase which modulates the activities of several enzymes which are inactive in their acetylated form.</text>
</comment>
<dbReference type="InterPro" id="IPR026590">
    <property type="entry name" value="Ssirtuin_cat_dom"/>
</dbReference>
<feature type="binding site" evidence="5">
    <location>
        <begin position="116"/>
        <end position="119"/>
    </location>
    <ligand>
        <name>NAD(+)</name>
        <dbReference type="ChEBI" id="CHEBI:57540"/>
    </ligand>
</feature>
<evidence type="ECO:0000259" key="7">
    <source>
        <dbReference type="PROSITE" id="PS50305"/>
    </source>
</evidence>
<accession>A0A7Y7IWX5</accession>
<keyword evidence="5" id="KW-0963">Cytoplasm</keyword>
<feature type="binding site" evidence="5 6">
    <location>
        <position position="193"/>
    </location>
    <ligand>
        <name>Zn(2+)</name>
        <dbReference type="ChEBI" id="CHEBI:29105"/>
    </ligand>
</feature>
<evidence type="ECO:0000256" key="4">
    <source>
        <dbReference type="ARBA" id="ARBA00023027"/>
    </source>
</evidence>
<keyword evidence="2 5" id="KW-0479">Metal-binding</keyword>
<dbReference type="EC" id="2.3.1.286" evidence="5"/>
<feature type="binding site" evidence="5 6">
    <location>
        <position position="145"/>
    </location>
    <ligand>
        <name>Zn(2+)</name>
        <dbReference type="ChEBI" id="CHEBI:29105"/>
    </ligand>
</feature>
<gene>
    <name evidence="5" type="primary">cobB</name>
    <name evidence="8" type="ORF">HUK84_11950</name>
</gene>
<dbReference type="InterPro" id="IPR026591">
    <property type="entry name" value="Sirtuin_cat_small_dom_sf"/>
</dbReference>
<dbReference type="Gene3D" id="3.40.50.1220">
    <property type="entry name" value="TPP-binding domain"/>
    <property type="match status" value="1"/>
</dbReference>
<dbReference type="InterPro" id="IPR050134">
    <property type="entry name" value="NAD-dep_sirtuin_deacylases"/>
</dbReference>
<keyword evidence="4 5" id="KW-0520">NAD</keyword>
<sequence length="285" mass="31106">MGAGTGQVYAATAGKDVQQQDALRQFVHRHRRLLVLTGAGCSTASGIQDYRDLNGDWKRASPITWQAFMGSDAARRRYWARSLVGWRHLLRARPNDAHRALARLEAMGGTEHVVTQNVDGLHQAAGSLGVIELHGRLARVCCTVCGHRTTRLEMQDRLEQLNPAWSRFDADSAPDGDADLDAQDFSGFTVPDCLQCGGLLKPDIVFFGEDIPGARKARAMAHLERADGVLVVGSSLMVPSGYRFVRRAVETGKQVAAVTLGRSRADDLFTLKISRPCAQALAFLL</sequence>
<name>A0A7Y7IWX5_9PROT</name>
<dbReference type="InterPro" id="IPR003000">
    <property type="entry name" value="Sirtuin"/>
</dbReference>
<comment type="cofactor">
    <cofactor evidence="5">
        <name>Zn(2+)</name>
        <dbReference type="ChEBI" id="CHEBI:29105"/>
    </cofactor>
    <text evidence="5">Binds 1 zinc ion per subunit.</text>
</comment>
<evidence type="ECO:0000256" key="2">
    <source>
        <dbReference type="ARBA" id="ARBA00022723"/>
    </source>
</evidence>
<dbReference type="NCBIfam" id="NF003738">
    <property type="entry name" value="PRK05333.1"/>
    <property type="match status" value="1"/>
</dbReference>
<comment type="caution">
    <text evidence="8">The sequence shown here is derived from an EMBL/GenBank/DDBJ whole genome shotgun (WGS) entry which is preliminary data.</text>
</comment>
<evidence type="ECO:0000313" key="8">
    <source>
        <dbReference type="EMBL" id="NVN11819.1"/>
    </source>
</evidence>
<dbReference type="PROSITE" id="PS50305">
    <property type="entry name" value="SIRTUIN"/>
    <property type="match status" value="1"/>
</dbReference>
<feature type="domain" description="Deacetylase sirtuin-type" evidence="7">
    <location>
        <begin position="12"/>
        <end position="285"/>
    </location>
</feature>
<dbReference type="InterPro" id="IPR026587">
    <property type="entry name" value="Sirtuin_class_II"/>
</dbReference>
<comment type="caution">
    <text evidence="5">Lacks conserved residue(s) required for the propagation of feature annotation.</text>
</comment>
<dbReference type="InterPro" id="IPR029035">
    <property type="entry name" value="DHS-like_NAD/FAD-binding_dom"/>
</dbReference>
<dbReference type="AlphaFoldDB" id="A0A7Y7IWX5"/>
<dbReference type="GO" id="GO:0008270">
    <property type="term" value="F:zinc ion binding"/>
    <property type="evidence" value="ECO:0007669"/>
    <property type="project" value="UniProtKB-UniRule"/>
</dbReference>
<feature type="binding site" evidence="5 6">
    <location>
        <position position="196"/>
    </location>
    <ligand>
        <name>Zn(2+)</name>
        <dbReference type="ChEBI" id="CHEBI:29105"/>
    </ligand>
</feature>
<dbReference type="PANTHER" id="PTHR11085:SF10">
    <property type="entry name" value="NAD-DEPENDENT PROTEIN DEACYLASE SIRTUIN-5, MITOCHONDRIAL-RELATED"/>
    <property type="match status" value="1"/>
</dbReference>
<comment type="similarity">
    <text evidence="5">Belongs to the sirtuin family. Class II subfamily.</text>
</comment>
<organism evidence="8 9">
    <name type="scientific">Nguyenibacter vanlangensis</name>
    <dbReference type="NCBI Taxonomy" id="1216886"/>
    <lineage>
        <taxon>Bacteria</taxon>
        <taxon>Pseudomonadati</taxon>
        <taxon>Pseudomonadota</taxon>
        <taxon>Alphaproteobacteria</taxon>
        <taxon>Acetobacterales</taxon>
        <taxon>Acetobacteraceae</taxon>
        <taxon>Nguyenibacter</taxon>
    </lineage>
</organism>
<feature type="active site" description="Proton acceptor" evidence="5 6">
    <location>
        <position position="134"/>
    </location>
</feature>
<dbReference type="Pfam" id="PF02146">
    <property type="entry name" value="SIR2"/>
    <property type="match status" value="1"/>
</dbReference>
<dbReference type="SUPFAM" id="SSF52467">
    <property type="entry name" value="DHS-like NAD/FAD-binding domain"/>
    <property type="match status" value="1"/>
</dbReference>
<dbReference type="PANTHER" id="PTHR11085">
    <property type="entry name" value="NAD-DEPENDENT PROTEIN DEACYLASE SIRTUIN-5, MITOCHONDRIAL-RELATED"/>
    <property type="match status" value="1"/>
</dbReference>
<dbReference type="Gene3D" id="3.30.1600.10">
    <property type="entry name" value="SIR2/SIRT2 'Small Domain"/>
    <property type="match status" value="1"/>
</dbReference>
<dbReference type="Proteomes" id="UP000534870">
    <property type="component" value="Unassembled WGS sequence"/>
</dbReference>
<keyword evidence="3 5" id="KW-0862">Zinc</keyword>
<comment type="subcellular location">
    <subcellularLocation>
        <location evidence="5">Cytoplasm</location>
    </subcellularLocation>
</comment>
<reference evidence="8 9" key="1">
    <citation type="submission" date="2020-06" db="EMBL/GenBank/DDBJ databases">
        <title>Description of novel acetic acid bacteria.</title>
        <authorList>
            <person name="Sombolestani A."/>
        </authorList>
    </citation>
    <scope>NUCLEOTIDE SEQUENCE [LARGE SCALE GENOMIC DNA]</scope>
    <source>
        <strain evidence="8 9">LMG 31431</strain>
    </source>
</reference>
<dbReference type="GO" id="GO:0070403">
    <property type="term" value="F:NAD+ binding"/>
    <property type="evidence" value="ECO:0007669"/>
    <property type="project" value="UniProtKB-UniRule"/>
</dbReference>